<gene>
    <name evidence="5" type="ORF">E4L96_06105</name>
</gene>
<dbReference type="InterPro" id="IPR050908">
    <property type="entry name" value="SmbC-like"/>
</dbReference>
<sequence length="261" mass="28783">MSIEHIVARRRRLRRVLDYVEAHLHEDLTLSILAEVACLSKFHFTSFYREALGETPMATVRRLRLAEGRALLLQGASVCNAALRSRYGSPQTFARAFSREFGLAPTRAGRESAGLNYQVAVVELPTRPVYRVPFADFGTDASAAFDQLLARAETRGIARPAWTVWSRVDAGLGDSLSGACLERFEGMASLRGVVAGSLGGGRHAQVRWRGADRPPPAMLRRIAEQASGHAPVSGQVLCHYLNDPVFTAPHERVVDYYLPLR</sequence>
<dbReference type="InterPro" id="IPR018062">
    <property type="entry name" value="HTH_AraC-typ_CS"/>
</dbReference>
<name>A0A4Y9SHR8_9BURK</name>
<dbReference type="InterPro" id="IPR011256">
    <property type="entry name" value="Reg_factor_effector_dom_sf"/>
</dbReference>
<feature type="domain" description="HTH araC/xylS-type" evidence="4">
    <location>
        <begin position="14"/>
        <end position="111"/>
    </location>
</feature>
<keyword evidence="2" id="KW-0238">DNA-binding</keyword>
<evidence type="ECO:0000313" key="6">
    <source>
        <dbReference type="Proteomes" id="UP000298438"/>
    </source>
</evidence>
<organism evidence="5 6">
    <name type="scientific">Zemynaea arenosa</name>
    <dbReference type="NCBI Taxonomy" id="2561931"/>
    <lineage>
        <taxon>Bacteria</taxon>
        <taxon>Pseudomonadati</taxon>
        <taxon>Pseudomonadota</taxon>
        <taxon>Betaproteobacteria</taxon>
        <taxon>Burkholderiales</taxon>
        <taxon>Oxalobacteraceae</taxon>
        <taxon>Telluria group</taxon>
        <taxon>Zemynaea</taxon>
    </lineage>
</organism>
<comment type="caution">
    <text evidence="5">The sequence shown here is derived from an EMBL/GenBank/DDBJ whole genome shotgun (WGS) entry which is preliminary data.</text>
</comment>
<evidence type="ECO:0000313" key="5">
    <source>
        <dbReference type="EMBL" id="TFW24501.1"/>
    </source>
</evidence>
<dbReference type="PANTHER" id="PTHR40055:SF2">
    <property type="entry name" value="DNA GYRASE INHIBITOR"/>
    <property type="match status" value="1"/>
</dbReference>
<keyword evidence="6" id="KW-1185">Reference proteome</keyword>
<dbReference type="GO" id="GO:0043565">
    <property type="term" value="F:sequence-specific DNA binding"/>
    <property type="evidence" value="ECO:0007669"/>
    <property type="project" value="InterPro"/>
</dbReference>
<evidence type="ECO:0000256" key="3">
    <source>
        <dbReference type="ARBA" id="ARBA00023163"/>
    </source>
</evidence>
<dbReference type="PANTHER" id="PTHR40055">
    <property type="entry name" value="TRANSCRIPTIONAL REGULATOR YGIV-RELATED"/>
    <property type="match status" value="1"/>
</dbReference>
<dbReference type="Pfam" id="PF12833">
    <property type="entry name" value="HTH_18"/>
    <property type="match status" value="1"/>
</dbReference>
<dbReference type="PROSITE" id="PS00041">
    <property type="entry name" value="HTH_ARAC_FAMILY_1"/>
    <property type="match status" value="1"/>
</dbReference>
<evidence type="ECO:0000256" key="1">
    <source>
        <dbReference type="ARBA" id="ARBA00023015"/>
    </source>
</evidence>
<accession>A0A4Y9SHR8</accession>
<dbReference type="OrthoDB" id="282744at2"/>
<protein>
    <submittedName>
        <fullName evidence="5">AraC family transcriptional regulator</fullName>
    </submittedName>
</protein>
<dbReference type="Proteomes" id="UP000298438">
    <property type="component" value="Unassembled WGS sequence"/>
</dbReference>
<dbReference type="Gene3D" id="1.10.10.60">
    <property type="entry name" value="Homeodomain-like"/>
    <property type="match status" value="1"/>
</dbReference>
<dbReference type="PROSITE" id="PS01124">
    <property type="entry name" value="HTH_ARAC_FAMILY_2"/>
    <property type="match status" value="1"/>
</dbReference>
<dbReference type="InterPro" id="IPR018060">
    <property type="entry name" value="HTH_AraC"/>
</dbReference>
<evidence type="ECO:0000256" key="2">
    <source>
        <dbReference type="ARBA" id="ARBA00023125"/>
    </source>
</evidence>
<keyword evidence="3" id="KW-0804">Transcription</keyword>
<keyword evidence="1" id="KW-0805">Transcription regulation</keyword>
<dbReference type="InterPro" id="IPR009057">
    <property type="entry name" value="Homeodomain-like_sf"/>
</dbReference>
<dbReference type="AlphaFoldDB" id="A0A4Y9SHR8"/>
<dbReference type="SUPFAM" id="SSF46689">
    <property type="entry name" value="Homeodomain-like"/>
    <property type="match status" value="2"/>
</dbReference>
<dbReference type="RefSeq" id="WP_135206330.1">
    <property type="nucleotide sequence ID" value="NZ_SPVF01000084.1"/>
</dbReference>
<proteinExistence type="predicted"/>
<dbReference type="GO" id="GO:0003700">
    <property type="term" value="F:DNA-binding transcription factor activity"/>
    <property type="evidence" value="ECO:0007669"/>
    <property type="project" value="InterPro"/>
</dbReference>
<dbReference type="EMBL" id="SPVF01000084">
    <property type="protein sequence ID" value="TFW24501.1"/>
    <property type="molecule type" value="Genomic_DNA"/>
</dbReference>
<reference evidence="5 6" key="1">
    <citation type="submission" date="2019-03" db="EMBL/GenBank/DDBJ databases">
        <title>Draft Genome Sequence of Massilia arenosa sp. nov., a Novel Massilia Species Isolated from a Sandy-loam Maize Soil.</title>
        <authorList>
            <person name="Raths R."/>
            <person name="Peta V."/>
            <person name="Bucking H."/>
        </authorList>
    </citation>
    <scope>NUCLEOTIDE SEQUENCE [LARGE SCALE GENOMIC DNA]</scope>
    <source>
        <strain evidence="5 6">MC02</strain>
    </source>
</reference>
<dbReference type="SMART" id="SM00342">
    <property type="entry name" value="HTH_ARAC"/>
    <property type="match status" value="1"/>
</dbReference>
<evidence type="ECO:0000259" key="4">
    <source>
        <dbReference type="PROSITE" id="PS01124"/>
    </source>
</evidence>
<dbReference type="Gene3D" id="3.20.80.10">
    <property type="entry name" value="Regulatory factor, effector binding domain"/>
    <property type="match status" value="1"/>
</dbReference>